<proteinExistence type="predicted"/>
<keyword evidence="1" id="KW-1133">Transmembrane helix</keyword>
<dbReference type="AlphaFoldDB" id="X0Y7B5"/>
<gene>
    <name evidence="2" type="ORF">S01H1_76518</name>
</gene>
<keyword evidence="1" id="KW-0472">Membrane</keyword>
<name>X0Y7B5_9ZZZZ</name>
<accession>X0Y7B5</accession>
<keyword evidence="1" id="KW-0812">Transmembrane</keyword>
<comment type="caution">
    <text evidence="2">The sequence shown here is derived from an EMBL/GenBank/DDBJ whole genome shotgun (WGS) entry which is preliminary data.</text>
</comment>
<protein>
    <submittedName>
        <fullName evidence="2">Uncharacterized protein</fullName>
    </submittedName>
</protein>
<feature type="transmembrane region" description="Helical" evidence="1">
    <location>
        <begin position="28"/>
        <end position="48"/>
    </location>
</feature>
<evidence type="ECO:0000313" key="2">
    <source>
        <dbReference type="EMBL" id="GAG44598.1"/>
    </source>
</evidence>
<organism evidence="2">
    <name type="scientific">marine sediment metagenome</name>
    <dbReference type="NCBI Taxonomy" id="412755"/>
    <lineage>
        <taxon>unclassified sequences</taxon>
        <taxon>metagenomes</taxon>
        <taxon>ecological metagenomes</taxon>
    </lineage>
</organism>
<evidence type="ECO:0000256" key="1">
    <source>
        <dbReference type="SAM" id="Phobius"/>
    </source>
</evidence>
<dbReference type="EMBL" id="BARS01051356">
    <property type="protein sequence ID" value="GAG44598.1"/>
    <property type="molecule type" value="Genomic_DNA"/>
</dbReference>
<feature type="non-terminal residue" evidence="2">
    <location>
        <position position="114"/>
    </location>
</feature>
<reference evidence="2" key="1">
    <citation type="journal article" date="2014" name="Front. Microbiol.">
        <title>High frequency of phylogenetically diverse reductive dehalogenase-homologous genes in deep subseafloor sedimentary metagenomes.</title>
        <authorList>
            <person name="Kawai M."/>
            <person name="Futagami T."/>
            <person name="Toyoda A."/>
            <person name="Takaki Y."/>
            <person name="Nishi S."/>
            <person name="Hori S."/>
            <person name="Arai W."/>
            <person name="Tsubouchi T."/>
            <person name="Morono Y."/>
            <person name="Uchiyama I."/>
            <person name="Ito T."/>
            <person name="Fujiyama A."/>
            <person name="Inagaki F."/>
            <person name="Takami H."/>
        </authorList>
    </citation>
    <scope>NUCLEOTIDE SEQUENCE</scope>
    <source>
        <strain evidence="2">Expedition CK06-06</strain>
    </source>
</reference>
<sequence>MITPGHMAALRVSHATRRGSHRDVTRRIRYILLGCAIVLVLAIGAGVWRIHSVVENAQDAYAVEWVAGTIIEYMDTHDGAWPASWDDFRETYASRVKRDGLVSNFDGLRSSVEV</sequence>